<evidence type="ECO:0000256" key="1">
    <source>
        <dbReference type="SAM" id="MobiDB-lite"/>
    </source>
</evidence>
<accession>A0A1B7ME29</accession>
<feature type="compositionally biased region" description="Basic and acidic residues" evidence="1">
    <location>
        <begin position="18"/>
        <end position="31"/>
    </location>
</feature>
<protein>
    <submittedName>
        <fullName evidence="2">Uncharacterized protein</fullName>
    </submittedName>
</protein>
<dbReference type="InParanoid" id="A0A1B7ME29"/>
<dbReference type="AlphaFoldDB" id="A0A1B7ME29"/>
<organism evidence="2 3">
    <name type="scientific">Rhizopogon vinicolor AM-OR11-026</name>
    <dbReference type="NCBI Taxonomy" id="1314800"/>
    <lineage>
        <taxon>Eukaryota</taxon>
        <taxon>Fungi</taxon>
        <taxon>Dikarya</taxon>
        <taxon>Basidiomycota</taxon>
        <taxon>Agaricomycotina</taxon>
        <taxon>Agaricomycetes</taxon>
        <taxon>Agaricomycetidae</taxon>
        <taxon>Boletales</taxon>
        <taxon>Suillineae</taxon>
        <taxon>Rhizopogonaceae</taxon>
        <taxon>Rhizopogon</taxon>
    </lineage>
</organism>
<evidence type="ECO:0000313" key="2">
    <source>
        <dbReference type="EMBL" id="OAX30846.1"/>
    </source>
</evidence>
<evidence type="ECO:0000313" key="3">
    <source>
        <dbReference type="Proteomes" id="UP000092154"/>
    </source>
</evidence>
<dbReference type="EMBL" id="KV449856">
    <property type="protein sequence ID" value="OAX30846.1"/>
    <property type="molecule type" value="Genomic_DNA"/>
</dbReference>
<proteinExistence type="predicted"/>
<feature type="region of interest" description="Disordered" evidence="1">
    <location>
        <begin position="1"/>
        <end position="34"/>
    </location>
</feature>
<reference evidence="2 3" key="1">
    <citation type="submission" date="2016-06" db="EMBL/GenBank/DDBJ databases">
        <title>Comparative genomics of the ectomycorrhizal sister species Rhizopogon vinicolor and Rhizopogon vesiculosus (Basidiomycota: Boletales) reveals a divergence of the mating type B locus.</title>
        <authorList>
            <consortium name="DOE Joint Genome Institute"/>
            <person name="Mujic A.B."/>
            <person name="Kuo A."/>
            <person name="Tritt A."/>
            <person name="Lipzen A."/>
            <person name="Chen C."/>
            <person name="Johnson J."/>
            <person name="Sharma A."/>
            <person name="Barry K."/>
            <person name="Grigoriev I.V."/>
            <person name="Spatafora J.W."/>
        </authorList>
    </citation>
    <scope>NUCLEOTIDE SEQUENCE [LARGE SCALE GENOMIC DNA]</scope>
    <source>
        <strain evidence="2 3">AM-OR11-026</strain>
    </source>
</reference>
<keyword evidence="3" id="KW-1185">Reference proteome</keyword>
<sequence length="167" mass="18753">MQDIQHMKNNYNNGQPGGEKELDEQKGERKYAPANVSDAEHMAISVQHAHFHQMHNCRKGFSTSNQPPNEQCFGAGKWGWVIGLEGSQMTQEQGIPQMYGQSVLMHAEETHEDNRTYLAEHVSCTVSTTSQLSNDQYDIVNLYAADTAPARNNCLPFLQHQEKGSMS</sequence>
<gene>
    <name evidence="2" type="ORF">K503DRAFT_788202</name>
</gene>
<name>A0A1B7ME29_9AGAM</name>
<dbReference type="Proteomes" id="UP000092154">
    <property type="component" value="Unassembled WGS sequence"/>
</dbReference>